<evidence type="ECO:0000313" key="3">
    <source>
        <dbReference type="Proteomes" id="UP001597469"/>
    </source>
</evidence>
<organism evidence="2 3">
    <name type="scientific">Spirosoma soli</name>
    <dbReference type="NCBI Taxonomy" id="1770529"/>
    <lineage>
        <taxon>Bacteria</taxon>
        <taxon>Pseudomonadati</taxon>
        <taxon>Bacteroidota</taxon>
        <taxon>Cytophagia</taxon>
        <taxon>Cytophagales</taxon>
        <taxon>Cytophagaceae</taxon>
        <taxon>Spirosoma</taxon>
    </lineage>
</organism>
<dbReference type="PANTHER" id="PTHR22916">
    <property type="entry name" value="GLYCOSYLTRANSFERASE"/>
    <property type="match status" value="1"/>
</dbReference>
<proteinExistence type="predicted"/>
<dbReference type="RefSeq" id="WP_381522644.1">
    <property type="nucleotide sequence ID" value="NZ_JBHULN010000006.1"/>
</dbReference>
<evidence type="ECO:0000313" key="2">
    <source>
        <dbReference type="EMBL" id="MFD2571263.1"/>
    </source>
</evidence>
<sequence>MDKISVCIATYNGEKYIKKQLLSILPQLSENDEVIISDDNSTDSTLLIISQINDSRISVSVNKERSGPIGNFEQALKRATGNYIYLSDQDDIWEADKVKITQSLLKDHDLILSDCRVVNENNLVLHESFFNLRGSRKGFWHNLYKNSYVGCCMAFRKEILTYVLPFPRHIHMHDWWIGLLVEVKGKVYFYSSPLIKYVRHGNNASPTGEKGYGLTKQVSNRFFMLLNVVKRLRM</sequence>
<comment type="caution">
    <text evidence="2">The sequence shown here is derived from an EMBL/GenBank/DDBJ whole genome shotgun (WGS) entry which is preliminary data.</text>
</comment>
<dbReference type="Gene3D" id="3.90.550.10">
    <property type="entry name" value="Spore Coat Polysaccharide Biosynthesis Protein SpsA, Chain A"/>
    <property type="match status" value="1"/>
</dbReference>
<reference evidence="3" key="1">
    <citation type="journal article" date="2019" name="Int. J. Syst. Evol. Microbiol.">
        <title>The Global Catalogue of Microorganisms (GCM) 10K type strain sequencing project: providing services to taxonomists for standard genome sequencing and annotation.</title>
        <authorList>
            <consortium name="The Broad Institute Genomics Platform"/>
            <consortium name="The Broad Institute Genome Sequencing Center for Infectious Disease"/>
            <person name="Wu L."/>
            <person name="Ma J."/>
        </authorList>
    </citation>
    <scope>NUCLEOTIDE SEQUENCE [LARGE SCALE GENOMIC DNA]</scope>
    <source>
        <strain evidence="3">KCTC 42805</strain>
    </source>
</reference>
<dbReference type="InterPro" id="IPR029044">
    <property type="entry name" value="Nucleotide-diphossugar_trans"/>
</dbReference>
<dbReference type="InterPro" id="IPR001173">
    <property type="entry name" value="Glyco_trans_2-like"/>
</dbReference>
<keyword evidence="3" id="KW-1185">Reference proteome</keyword>
<dbReference type="EMBL" id="JBHULN010000006">
    <property type="protein sequence ID" value="MFD2571263.1"/>
    <property type="molecule type" value="Genomic_DNA"/>
</dbReference>
<evidence type="ECO:0000259" key="1">
    <source>
        <dbReference type="Pfam" id="PF00535"/>
    </source>
</evidence>
<dbReference type="Proteomes" id="UP001597469">
    <property type="component" value="Unassembled WGS sequence"/>
</dbReference>
<dbReference type="CDD" id="cd04196">
    <property type="entry name" value="GT_2_like_d"/>
    <property type="match status" value="1"/>
</dbReference>
<gene>
    <name evidence="2" type="ORF">ACFSUS_11510</name>
</gene>
<accession>A0ABW5M2I8</accession>
<feature type="domain" description="Glycosyltransferase 2-like" evidence="1">
    <location>
        <begin position="5"/>
        <end position="160"/>
    </location>
</feature>
<dbReference type="Pfam" id="PF00535">
    <property type="entry name" value="Glycos_transf_2"/>
    <property type="match status" value="1"/>
</dbReference>
<protein>
    <submittedName>
        <fullName evidence="2">Glycosyltransferase family 2 protein</fullName>
    </submittedName>
</protein>
<dbReference type="PANTHER" id="PTHR22916:SF3">
    <property type="entry name" value="UDP-GLCNAC:BETAGAL BETA-1,3-N-ACETYLGLUCOSAMINYLTRANSFERASE-LIKE PROTEIN 1"/>
    <property type="match status" value="1"/>
</dbReference>
<dbReference type="SUPFAM" id="SSF53448">
    <property type="entry name" value="Nucleotide-diphospho-sugar transferases"/>
    <property type="match status" value="1"/>
</dbReference>
<name>A0ABW5M2I8_9BACT</name>